<dbReference type="EMBL" id="KV454208">
    <property type="protein sequence ID" value="ODQ62432.1"/>
    <property type="molecule type" value="Genomic_DNA"/>
</dbReference>
<dbReference type="STRING" id="683960.A0A1E3PBU3"/>
<dbReference type="InterPro" id="IPR044926">
    <property type="entry name" value="RGS_subdomain_2"/>
</dbReference>
<dbReference type="RefSeq" id="XP_019041639.1">
    <property type="nucleotide sequence ID" value="XM_019184418.1"/>
</dbReference>
<dbReference type="Pfam" id="PF00615">
    <property type="entry name" value="RGS"/>
    <property type="match status" value="1"/>
</dbReference>
<evidence type="ECO:0000259" key="2">
    <source>
        <dbReference type="PROSITE" id="PS50132"/>
    </source>
</evidence>
<proteinExistence type="predicted"/>
<feature type="region of interest" description="Disordered" evidence="1">
    <location>
        <begin position="215"/>
        <end position="269"/>
    </location>
</feature>
<dbReference type="Gene3D" id="1.10.167.10">
    <property type="entry name" value="Regulator of G-protein Signalling 4, domain 2"/>
    <property type="match status" value="1"/>
</dbReference>
<evidence type="ECO:0000256" key="1">
    <source>
        <dbReference type="SAM" id="MobiDB-lite"/>
    </source>
</evidence>
<feature type="domain" description="RGS" evidence="2">
    <location>
        <begin position="66"/>
        <end position="178"/>
    </location>
</feature>
<dbReference type="PROSITE" id="PS50132">
    <property type="entry name" value="RGS"/>
    <property type="match status" value="1"/>
</dbReference>
<organism evidence="3 4">
    <name type="scientific">Wickerhamomyces anomalus (strain ATCC 58044 / CBS 1984 / NCYC 433 / NRRL Y-366-8)</name>
    <name type="common">Yeast</name>
    <name type="synonym">Hansenula anomala</name>
    <dbReference type="NCBI Taxonomy" id="683960"/>
    <lineage>
        <taxon>Eukaryota</taxon>
        <taxon>Fungi</taxon>
        <taxon>Dikarya</taxon>
        <taxon>Ascomycota</taxon>
        <taxon>Saccharomycotina</taxon>
        <taxon>Saccharomycetes</taxon>
        <taxon>Phaffomycetales</taxon>
        <taxon>Wickerhamomycetaceae</taxon>
        <taxon>Wickerhamomyces</taxon>
    </lineage>
</organism>
<dbReference type="PANTHER" id="PTHR10845:SF267">
    <property type="entry name" value="REGULATOR OF G PROTEIN SIGNALING DOMAIN PROTEIN (AFU_ORTHOLOGUE AFUA_6G06860)"/>
    <property type="match status" value="1"/>
</dbReference>
<dbReference type="AlphaFoldDB" id="A0A1E3PBU3"/>
<accession>A0A1E3PBU3</accession>
<dbReference type="PANTHER" id="PTHR10845">
    <property type="entry name" value="REGULATOR OF G PROTEIN SIGNALING"/>
    <property type="match status" value="1"/>
</dbReference>
<evidence type="ECO:0000313" key="4">
    <source>
        <dbReference type="Proteomes" id="UP000094112"/>
    </source>
</evidence>
<dbReference type="Proteomes" id="UP000094112">
    <property type="component" value="Unassembled WGS sequence"/>
</dbReference>
<dbReference type="SUPFAM" id="SSF48097">
    <property type="entry name" value="Regulator of G-protein signaling, RGS"/>
    <property type="match status" value="1"/>
</dbReference>
<reference evidence="3 4" key="1">
    <citation type="journal article" date="2016" name="Proc. Natl. Acad. Sci. U.S.A.">
        <title>Comparative genomics of biotechnologically important yeasts.</title>
        <authorList>
            <person name="Riley R."/>
            <person name="Haridas S."/>
            <person name="Wolfe K.H."/>
            <person name="Lopes M.R."/>
            <person name="Hittinger C.T."/>
            <person name="Goeker M."/>
            <person name="Salamov A.A."/>
            <person name="Wisecaver J.H."/>
            <person name="Long T.M."/>
            <person name="Calvey C.H."/>
            <person name="Aerts A.L."/>
            <person name="Barry K.W."/>
            <person name="Choi C."/>
            <person name="Clum A."/>
            <person name="Coughlan A.Y."/>
            <person name="Deshpande S."/>
            <person name="Douglass A.P."/>
            <person name="Hanson S.J."/>
            <person name="Klenk H.-P."/>
            <person name="LaButti K.M."/>
            <person name="Lapidus A."/>
            <person name="Lindquist E.A."/>
            <person name="Lipzen A.M."/>
            <person name="Meier-Kolthoff J.P."/>
            <person name="Ohm R.A."/>
            <person name="Otillar R.P."/>
            <person name="Pangilinan J.L."/>
            <person name="Peng Y."/>
            <person name="Rokas A."/>
            <person name="Rosa C.A."/>
            <person name="Scheuner C."/>
            <person name="Sibirny A.A."/>
            <person name="Slot J.C."/>
            <person name="Stielow J.B."/>
            <person name="Sun H."/>
            <person name="Kurtzman C.P."/>
            <person name="Blackwell M."/>
            <person name="Grigoriev I.V."/>
            <person name="Jeffries T.W."/>
        </authorList>
    </citation>
    <scope>NUCLEOTIDE SEQUENCE [LARGE SCALE GENOMIC DNA]</scope>
    <source>
        <strain evidence="4">ATCC 58044 / CBS 1984 / NCYC 433 / NRRL Y-366-8</strain>
    </source>
</reference>
<dbReference type="InterPro" id="IPR016137">
    <property type="entry name" value="RGS"/>
</dbReference>
<keyword evidence="4" id="KW-1185">Reference proteome</keyword>
<sequence>MTQLDTMTGLDTTGYDIKCDNNHNIITPISPEPKNLELHSSSNPHSPFLNYQNEHPHNIVPSYEDVLSGISQAPYSRVAFANFLKKIHSLENLEFLIHSNYYLLIQNDEIQSRSIWDLLYKNYISLESPKEVNIPYEYKDELLNIYQQGALPSFELISNTMIIIKDLLRDAYLQFISSVKRHSSINENYKFQQQQNYNHQQQQQQHHQQQNLLPTPQYEVSDPGVEVFSPLDNTRSVSPLSYTQDSPISNNHNNNNLPIPRSTDGKSDESLITQDQYIVDEECCYSSNSLVGTTTTTDYSTTDSKKSSVSSGKSINKNSISEVSKKIAGKFKWRRMSSNSSG</sequence>
<gene>
    <name evidence="3" type="ORF">WICANDRAFT_76599</name>
</gene>
<dbReference type="OrthoDB" id="10266999at2759"/>
<dbReference type="SMART" id="SM00315">
    <property type="entry name" value="RGS"/>
    <property type="match status" value="1"/>
</dbReference>
<evidence type="ECO:0000313" key="3">
    <source>
        <dbReference type="EMBL" id="ODQ62432.1"/>
    </source>
</evidence>
<dbReference type="CDD" id="cd07440">
    <property type="entry name" value="RGS"/>
    <property type="match status" value="1"/>
</dbReference>
<feature type="compositionally biased region" description="Polar residues" evidence="1">
    <location>
        <begin position="231"/>
        <end position="249"/>
    </location>
</feature>
<name>A0A1E3PBU3_WICAA</name>
<dbReference type="GeneID" id="30201664"/>
<dbReference type="InterPro" id="IPR036305">
    <property type="entry name" value="RGS_sf"/>
</dbReference>
<protein>
    <recommendedName>
        <fullName evidence="2">RGS domain-containing protein</fullName>
    </recommendedName>
</protein>
<feature type="region of interest" description="Disordered" evidence="1">
    <location>
        <begin position="294"/>
        <end position="319"/>
    </location>
</feature>